<evidence type="ECO:0000256" key="1">
    <source>
        <dbReference type="ARBA" id="ARBA00004141"/>
    </source>
</evidence>
<evidence type="ECO:0008006" key="8">
    <source>
        <dbReference type="Google" id="ProtNLM"/>
    </source>
</evidence>
<keyword evidence="4 5" id="KW-0472">Membrane</keyword>
<dbReference type="EMBL" id="JRKI01000026">
    <property type="protein sequence ID" value="KIZ17051.1"/>
    <property type="molecule type" value="Genomic_DNA"/>
</dbReference>
<comment type="subcellular location">
    <subcellularLocation>
        <location evidence="1">Membrane</location>
        <topology evidence="1">Multi-pass membrane protein</topology>
    </subcellularLocation>
</comment>
<evidence type="ECO:0000313" key="7">
    <source>
        <dbReference type="Proteomes" id="UP000032458"/>
    </source>
</evidence>
<evidence type="ECO:0000256" key="5">
    <source>
        <dbReference type="SAM" id="Phobius"/>
    </source>
</evidence>
<dbReference type="PANTHER" id="PTHR36974">
    <property type="entry name" value="MEMBRANE PROTEIN-RELATED"/>
    <property type="match status" value="1"/>
</dbReference>
<comment type="caution">
    <text evidence="6">The sequence shown here is derived from an EMBL/GenBank/DDBJ whole genome shotgun (WGS) entry which is preliminary data.</text>
</comment>
<proteinExistence type="predicted"/>
<dbReference type="Pfam" id="PF13564">
    <property type="entry name" value="DoxX_2"/>
    <property type="match status" value="1"/>
</dbReference>
<keyword evidence="3 5" id="KW-1133">Transmembrane helix</keyword>
<evidence type="ECO:0000256" key="4">
    <source>
        <dbReference type="ARBA" id="ARBA00023136"/>
    </source>
</evidence>
<keyword evidence="7" id="KW-1185">Reference proteome</keyword>
<dbReference type="AlphaFoldDB" id="A0A0D7CLT7"/>
<organism evidence="6 7">
    <name type="scientific">Streptomyces natalensis ATCC 27448</name>
    <dbReference type="NCBI Taxonomy" id="1240678"/>
    <lineage>
        <taxon>Bacteria</taxon>
        <taxon>Bacillati</taxon>
        <taxon>Actinomycetota</taxon>
        <taxon>Actinomycetes</taxon>
        <taxon>Kitasatosporales</taxon>
        <taxon>Streptomycetaceae</taxon>
        <taxon>Streptomyces</taxon>
    </lineage>
</organism>
<evidence type="ECO:0000256" key="3">
    <source>
        <dbReference type="ARBA" id="ARBA00022989"/>
    </source>
</evidence>
<sequence>MAPLMTLLVGSALAWLLGLAGVDALEGWQAALRVGLAAMFALTGTAHFTRRRAALTSIVPARLPRPELLVTITGVLELAGALGLLVPLTSRLAAGCLGVLMVVMFPANVRAARSGVLLSPLSRLAPRTVLQIVFLAACLAVALS</sequence>
<feature type="transmembrane region" description="Helical" evidence="5">
    <location>
        <begin position="68"/>
        <end position="86"/>
    </location>
</feature>
<gene>
    <name evidence="6" type="ORF">SNA_19130</name>
</gene>
<dbReference type="Proteomes" id="UP000032458">
    <property type="component" value="Unassembled WGS sequence"/>
</dbReference>
<evidence type="ECO:0000256" key="2">
    <source>
        <dbReference type="ARBA" id="ARBA00022692"/>
    </source>
</evidence>
<accession>A0A0D7CLT7</accession>
<name>A0A0D7CLT7_9ACTN</name>
<keyword evidence="2 5" id="KW-0812">Transmembrane</keyword>
<evidence type="ECO:0000313" key="6">
    <source>
        <dbReference type="EMBL" id="KIZ17051.1"/>
    </source>
</evidence>
<reference evidence="6 7" key="1">
    <citation type="submission" date="2014-09" db="EMBL/GenBank/DDBJ databases">
        <title>Draft genome sequence of Streptomyces natalensis ATCC 27448, producer of the antifungal pimaricin.</title>
        <authorList>
            <person name="Mendes M.V."/>
            <person name="Beites T."/>
            <person name="Pires S."/>
            <person name="Santos C.L."/>
            <person name="Moradas-Ferreira P."/>
        </authorList>
    </citation>
    <scope>NUCLEOTIDE SEQUENCE [LARGE SCALE GENOMIC DNA]</scope>
    <source>
        <strain evidence="6 7">ATCC 27448</strain>
    </source>
</reference>
<feature type="transmembrane region" description="Helical" evidence="5">
    <location>
        <begin position="124"/>
        <end position="143"/>
    </location>
</feature>
<dbReference type="GO" id="GO:0016020">
    <property type="term" value="C:membrane"/>
    <property type="evidence" value="ECO:0007669"/>
    <property type="project" value="UniProtKB-SubCell"/>
</dbReference>
<dbReference type="InterPro" id="IPR032808">
    <property type="entry name" value="DoxX"/>
</dbReference>
<protein>
    <recommendedName>
        <fullName evidence="8">DoxX family protein</fullName>
    </recommendedName>
</protein>
<feature type="transmembrane region" description="Helical" evidence="5">
    <location>
        <begin position="30"/>
        <end position="48"/>
    </location>
</feature>
<dbReference type="PANTHER" id="PTHR36974:SF1">
    <property type="entry name" value="DOXX FAMILY MEMBRANE PROTEIN"/>
    <property type="match status" value="1"/>
</dbReference>
<dbReference type="PATRIC" id="fig|1240678.4.peg.4032"/>